<dbReference type="EMBL" id="UYRT01008869">
    <property type="protein sequence ID" value="VDK46102.1"/>
    <property type="molecule type" value="Genomic_DNA"/>
</dbReference>
<reference evidence="3" key="1">
    <citation type="submission" date="2016-06" db="UniProtKB">
        <authorList>
            <consortium name="WormBaseParasite"/>
        </authorList>
    </citation>
    <scope>IDENTIFICATION</scope>
</reference>
<proteinExistence type="predicted"/>
<organism evidence="3">
    <name type="scientific">Gongylonema pulchrum</name>
    <dbReference type="NCBI Taxonomy" id="637853"/>
    <lineage>
        <taxon>Eukaryota</taxon>
        <taxon>Metazoa</taxon>
        <taxon>Ecdysozoa</taxon>
        <taxon>Nematoda</taxon>
        <taxon>Chromadorea</taxon>
        <taxon>Rhabditida</taxon>
        <taxon>Spirurina</taxon>
        <taxon>Spiruromorpha</taxon>
        <taxon>Spiruroidea</taxon>
        <taxon>Gongylonematidae</taxon>
        <taxon>Gongylonema</taxon>
    </lineage>
</organism>
<accession>A0A183D7A6</accession>
<sequence length="234" mass="26821">MCLIILQTIRRSKLVINSGEEFGSNRCFRRKLPVKSREVKTHFFYEVESEKFMDFSSIFQANISPSLHCATPADIAVKTQLAKDVLNLCGVQFPPNISSKCSSSCIDYRVKPCDRNKNDEDLAKERYHLDCFQKIDPKILNELTGSDTRILIDFEDEYARCGNFDLLFPTAETFDYVKYYNPPIAYSNLLLAQWQVEQANRGRDVGIAILEEICRNGDHFADSNDFNLFENGAV</sequence>
<dbReference type="Proteomes" id="UP000271098">
    <property type="component" value="Unassembled WGS sequence"/>
</dbReference>
<evidence type="ECO:0000313" key="2">
    <source>
        <dbReference type="Proteomes" id="UP000271098"/>
    </source>
</evidence>
<evidence type="ECO:0000313" key="3">
    <source>
        <dbReference type="WBParaSite" id="GPUH_0000460401-mRNA-1"/>
    </source>
</evidence>
<name>A0A183D7A6_9BILA</name>
<dbReference type="OrthoDB" id="202825at2759"/>
<dbReference type="WBParaSite" id="GPUH_0000460401-mRNA-1">
    <property type="protein sequence ID" value="GPUH_0000460401-mRNA-1"/>
    <property type="gene ID" value="GPUH_0000460401"/>
</dbReference>
<dbReference type="AlphaFoldDB" id="A0A183D7A6"/>
<evidence type="ECO:0000313" key="1">
    <source>
        <dbReference type="EMBL" id="VDK46102.1"/>
    </source>
</evidence>
<reference evidence="1 2" key="2">
    <citation type="submission" date="2018-11" db="EMBL/GenBank/DDBJ databases">
        <authorList>
            <consortium name="Pathogen Informatics"/>
        </authorList>
    </citation>
    <scope>NUCLEOTIDE SEQUENCE [LARGE SCALE GENOMIC DNA]</scope>
</reference>
<gene>
    <name evidence="1" type="ORF">GPUH_LOCUS4597</name>
</gene>
<keyword evidence="2" id="KW-1185">Reference proteome</keyword>
<protein>
    <submittedName>
        <fullName evidence="1 3">Uncharacterized protein</fullName>
    </submittedName>
</protein>